<dbReference type="InterPro" id="IPR033122">
    <property type="entry name" value="LETM1-like_RBD"/>
</dbReference>
<dbReference type="GO" id="GO:0043022">
    <property type="term" value="F:ribosome binding"/>
    <property type="evidence" value="ECO:0007669"/>
    <property type="project" value="InterPro"/>
</dbReference>
<organism evidence="2 3">
    <name type="scientific">Elysia marginata</name>
    <dbReference type="NCBI Taxonomy" id="1093978"/>
    <lineage>
        <taxon>Eukaryota</taxon>
        <taxon>Metazoa</taxon>
        <taxon>Spiralia</taxon>
        <taxon>Lophotrochozoa</taxon>
        <taxon>Mollusca</taxon>
        <taxon>Gastropoda</taxon>
        <taxon>Heterobranchia</taxon>
        <taxon>Euthyneura</taxon>
        <taxon>Panpulmonata</taxon>
        <taxon>Sacoglossa</taxon>
        <taxon>Placobranchoidea</taxon>
        <taxon>Plakobranchidae</taxon>
        <taxon>Elysia</taxon>
    </lineage>
</organism>
<gene>
    <name evidence="2" type="ORF">ElyMa_005844400</name>
</gene>
<dbReference type="Proteomes" id="UP000762676">
    <property type="component" value="Unassembled WGS sequence"/>
</dbReference>
<dbReference type="EMBL" id="BMAT01011731">
    <property type="protein sequence ID" value="GFR78193.1"/>
    <property type="molecule type" value="Genomic_DNA"/>
</dbReference>
<evidence type="ECO:0000313" key="3">
    <source>
        <dbReference type="Proteomes" id="UP000762676"/>
    </source>
</evidence>
<reference evidence="2 3" key="1">
    <citation type="journal article" date="2021" name="Elife">
        <title>Chloroplast acquisition without the gene transfer in kleptoplastic sea slugs, Plakobranchus ocellatus.</title>
        <authorList>
            <person name="Maeda T."/>
            <person name="Takahashi S."/>
            <person name="Yoshida T."/>
            <person name="Shimamura S."/>
            <person name="Takaki Y."/>
            <person name="Nagai Y."/>
            <person name="Toyoda A."/>
            <person name="Suzuki Y."/>
            <person name="Arimoto A."/>
            <person name="Ishii H."/>
            <person name="Satoh N."/>
            <person name="Nishiyama T."/>
            <person name="Hasebe M."/>
            <person name="Maruyama T."/>
            <person name="Minagawa J."/>
            <person name="Obokata J."/>
            <person name="Shigenobu S."/>
        </authorList>
    </citation>
    <scope>NUCLEOTIDE SEQUENCE [LARGE SCALE GENOMIC DNA]</scope>
</reference>
<evidence type="ECO:0000259" key="1">
    <source>
        <dbReference type="Pfam" id="PF07766"/>
    </source>
</evidence>
<proteinExistence type="predicted"/>
<evidence type="ECO:0000313" key="2">
    <source>
        <dbReference type="EMBL" id="GFR78193.1"/>
    </source>
</evidence>
<name>A0AAV4FXZ0_9GAST</name>
<keyword evidence="3" id="KW-1185">Reference proteome</keyword>
<feature type="domain" description="Letm1 RBD" evidence="1">
    <location>
        <begin position="8"/>
        <end position="52"/>
    </location>
</feature>
<comment type="caution">
    <text evidence="2">The sequence shown here is derived from an EMBL/GenBank/DDBJ whole genome shotgun (WGS) entry which is preliminary data.</text>
</comment>
<sequence length="75" mass="8527">MHLVFFPQACMWRGLNPQGLEMQKKVDYLHSWTAVSSVIHEPSVSLLLHLPVLLSYTKPSNRELLNLPATNGNKE</sequence>
<dbReference type="AlphaFoldDB" id="A0AAV4FXZ0"/>
<accession>A0AAV4FXZ0</accession>
<dbReference type="Pfam" id="PF07766">
    <property type="entry name" value="LETM1_RBD"/>
    <property type="match status" value="1"/>
</dbReference>
<protein>
    <submittedName>
        <fullName evidence="2">LETM1 domain-containing protein</fullName>
    </submittedName>
</protein>